<protein>
    <submittedName>
        <fullName evidence="1">Uncharacterized protein</fullName>
    </submittedName>
</protein>
<dbReference type="RefSeq" id="WP_168884419.1">
    <property type="nucleotide sequence ID" value="NZ_JABAIL010000007.1"/>
</dbReference>
<sequence length="90" mass="10374">MQTIKYSIIETEDTVQLMNQVHSDTLVQAFPKSFIPAISLALDFISNSIDDRVIKDKELDDRLINFICQLDSSNMRQLDTNTMQSYWIAS</sequence>
<evidence type="ECO:0000313" key="1">
    <source>
        <dbReference type="EMBL" id="NLR93711.1"/>
    </source>
</evidence>
<accession>A0A7X8SNX6</accession>
<reference evidence="1 2" key="1">
    <citation type="submission" date="2020-04" db="EMBL/GenBank/DDBJ databases">
        <title>Flammeovirga sp. SR4, a novel species isolated from seawater.</title>
        <authorList>
            <person name="Wang X."/>
        </authorList>
    </citation>
    <scope>NUCLEOTIDE SEQUENCE [LARGE SCALE GENOMIC DNA]</scope>
    <source>
        <strain evidence="1 2">SR4</strain>
    </source>
</reference>
<name>A0A7X8SNX6_9BACT</name>
<dbReference type="Proteomes" id="UP000585050">
    <property type="component" value="Unassembled WGS sequence"/>
</dbReference>
<organism evidence="1 2">
    <name type="scientific">Flammeovirga agarivorans</name>
    <dbReference type="NCBI Taxonomy" id="2726742"/>
    <lineage>
        <taxon>Bacteria</taxon>
        <taxon>Pseudomonadati</taxon>
        <taxon>Bacteroidota</taxon>
        <taxon>Cytophagia</taxon>
        <taxon>Cytophagales</taxon>
        <taxon>Flammeovirgaceae</taxon>
        <taxon>Flammeovirga</taxon>
    </lineage>
</organism>
<proteinExistence type="predicted"/>
<comment type="caution">
    <text evidence="1">The sequence shown here is derived from an EMBL/GenBank/DDBJ whole genome shotgun (WGS) entry which is preliminary data.</text>
</comment>
<keyword evidence="2" id="KW-1185">Reference proteome</keyword>
<evidence type="ECO:0000313" key="2">
    <source>
        <dbReference type="Proteomes" id="UP000585050"/>
    </source>
</evidence>
<gene>
    <name evidence="1" type="ORF">HGP29_21100</name>
</gene>
<dbReference type="EMBL" id="JABAIL010000007">
    <property type="protein sequence ID" value="NLR93711.1"/>
    <property type="molecule type" value="Genomic_DNA"/>
</dbReference>
<dbReference type="AlphaFoldDB" id="A0A7X8SNX6"/>